<dbReference type="PROSITE" id="PS50853">
    <property type="entry name" value="FN3"/>
    <property type="match status" value="4"/>
</dbReference>
<evidence type="ECO:0000256" key="1">
    <source>
        <dbReference type="ARBA" id="ARBA00004239"/>
    </source>
</evidence>
<proteinExistence type="predicted"/>
<dbReference type="SUPFAM" id="SSF49265">
    <property type="entry name" value="Fibronectin type III"/>
    <property type="match status" value="6"/>
</dbReference>
<feature type="compositionally biased region" description="Basic and acidic residues" evidence="2">
    <location>
        <begin position="1974"/>
        <end position="1983"/>
    </location>
</feature>
<feature type="compositionally biased region" description="Low complexity" evidence="2">
    <location>
        <begin position="2023"/>
        <end position="2049"/>
    </location>
</feature>
<feature type="compositionally biased region" description="Low complexity" evidence="2">
    <location>
        <begin position="2102"/>
        <end position="2115"/>
    </location>
</feature>
<feature type="region of interest" description="Disordered" evidence="2">
    <location>
        <begin position="1938"/>
        <end position="2004"/>
    </location>
</feature>
<dbReference type="CDD" id="cd00063">
    <property type="entry name" value="FN3"/>
    <property type="match status" value="6"/>
</dbReference>
<feature type="region of interest" description="Disordered" evidence="2">
    <location>
        <begin position="1393"/>
        <end position="1860"/>
    </location>
</feature>
<feature type="region of interest" description="Disordered" evidence="2">
    <location>
        <begin position="1264"/>
        <end position="1378"/>
    </location>
</feature>
<dbReference type="Proteomes" id="UP000560386">
    <property type="component" value="Unassembled WGS sequence"/>
</dbReference>
<comment type="subcellular location">
    <subcellularLocation>
        <location evidence="1">Secreted</location>
        <location evidence="1">Extracellular space</location>
    </subcellularLocation>
</comment>
<dbReference type="PROSITE" id="PS50234">
    <property type="entry name" value="VWFA"/>
    <property type="match status" value="2"/>
</dbReference>
<feature type="compositionally biased region" description="Low complexity" evidence="2">
    <location>
        <begin position="1566"/>
        <end position="1575"/>
    </location>
</feature>
<comment type="caution">
    <text evidence="5">The sequence shown here is derived from an EMBL/GenBank/DDBJ whole genome shotgun (WGS) entry which is preliminary data.</text>
</comment>
<dbReference type="SMART" id="SM00060">
    <property type="entry name" value="FN3"/>
    <property type="match status" value="7"/>
</dbReference>
<gene>
    <name evidence="5" type="primary">Col7a1</name>
    <name evidence="5" type="ORF">ARDKOR_R06276</name>
</gene>
<feature type="domain" description="VWFA" evidence="3">
    <location>
        <begin position="14"/>
        <end position="188"/>
    </location>
</feature>
<organism evidence="5 6">
    <name type="scientific">Ardeotis kori</name>
    <dbReference type="NCBI Taxonomy" id="89386"/>
    <lineage>
        <taxon>Eukaryota</taxon>
        <taxon>Metazoa</taxon>
        <taxon>Chordata</taxon>
        <taxon>Craniata</taxon>
        <taxon>Vertebrata</taxon>
        <taxon>Euteleostomi</taxon>
        <taxon>Archelosauria</taxon>
        <taxon>Archosauria</taxon>
        <taxon>Dinosauria</taxon>
        <taxon>Saurischia</taxon>
        <taxon>Theropoda</taxon>
        <taxon>Coelurosauria</taxon>
        <taxon>Aves</taxon>
        <taxon>Neognathae</taxon>
        <taxon>Neoaves</taxon>
        <taxon>Otidimorphae</taxon>
        <taxon>Otidiformes</taxon>
        <taxon>Otididae</taxon>
        <taxon>Ardeotis</taxon>
    </lineage>
</organism>
<dbReference type="Gene3D" id="2.60.40.10">
    <property type="entry name" value="Immunoglobulins"/>
    <property type="match status" value="7"/>
</dbReference>
<dbReference type="GO" id="GO:0030198">
    <property type="term" value="P:extracellular matrix organization"/>
    <property type="evidence" value="ECO:0007669"/>
    <property type="project" value="TreeGrafter"/>
</dbReference>
<feature type="region of interest" description="Disordered" evidence="2">
    <location>
        <begin position="2022"/>
        <end position="2207"/>
    </location>
</feature>
<feature type="non-terminal residue" evidence="5">
    <location>
        <position position="1"/>
    </location>
</feature>
<dbReference type="InterPro" id="IPR036116">
    <property type="entry name" value="FN3_sf"/>
</dbReference>
<dbReference type="Pfam" id="PF00041">
    <property type="entry name" value="fn3"/>
    <property type="match status" value="4"/>
</dbReference>
<feature type="domain" description="Fibronectin type-III" evidence="4">
    <location>
        <begin position="832"/>
        <end position="920"/>
    </location>
</feature>
<evidence type="ECO:0000313" key="6">
    <source>
        <dbReference type="Proteomes" id="UP000560386"/>
    </source>
</evidence>
<feature type="compositionally biased region" description="Basic and acidic residues" evidence="2">
    <location>
        <begin position="1273"/>
        <end position="1282"/>
    </location>
</feature>
<feature type="compositionally biased region" description="Basic and acidic residues" evidence="2">
    <location>
        <begin position="1938"/>
        <end position="1948"/>
    </location>
</feature>
<dbReference type="PRINTS" id="PR00453">
    <property type="entry name" value="VWFADOMAIN"/>
</dbReference>
<feature type="compositionally biased region" description="Pro residues" evidence="2">
    <location>
        <begin position="1670"/>
        <end position="1680"/>
    </location>
</feature>
<accession>A0A7K8KPG4</accession>
<dbReference type="GO" id="GO:0030020">
    <property type="term" value="F:extracellular matrix structural constituent conferring tensile strength"/>
    <property type="evidence" value="ECO:0007669"/>
    <property type="project" value="TreeGrafter"/>
</dbReference>
<dbReference type="InterPro" id="IPR003961">
    <property type="entry name" value="FN3_dom"/>
</dbReference>
<dbReference type="SMART" id="SM00327">
    <property type="entry name" value="VWA"/>
    <property type="match status" value="2"/>
</dbReference>
<dbReference type="PANTHER" id="PTHR24023">
    <property type="entry name" value="COLLAGEN ALPHA"/>
    <property type="match status" value="1"/>
</dbReference>
<dbReference type="Pfam" id="PF00092">
    <property type="entry name" value="VWA"/>
    <property type="match status" value="2"/>
</dbReference>
<dbReference type="InterPro" id="IPR013783">
    <property type="entry name" value="Ig-like_fold"/>
</dbReference>
<protein>
    <submittedName>
        <fullName evidence="5">CO7A1 protein</fullName>
    </submittedName>
</protein>
<dbReference type="GO" id="GO:0031012">
    <property type="term" value="C:extracellular matrix"/>
    <property type="evidence" value="ECO:0007669"/>
    <property type="project" value="TreeGrafter"/>
</dbReference>
<evidence type="ECO:0000313" key="5">
    <source>
        <dbReference type="EMBL" id="NXE18957.1"/>
    </source>
</evidence>
<feature type="compositionally biased region" description="Low complexity" evidence="2">
    <location>
        <begin position="1355"/>
        <end position="1364"/>
    </location>
</feature>
<dbReference type="SUPFAM" id="SSF53300">
    <property type="entry name" value="vWA-like"/>
    <property type="match status" value="2"/>
</dbReference>
<feature type="compositionally biased region" description="Basic and acidic residues" evidence="2">
    <location>
        <begin position="1577"/>
        <end position="1586"/>
    </location>
</feature>
<feature type="domain" description="Fibronectin type-III" evidence="4">
    <location>
        <begin position="214"/>
        <end position="308"/>
    </location>
</feature>
<feature type="domain" description="Fibronectin type-III" evidence="4">
    <location>
        <begin position="649"/>
        <end position="736"/>
    </location>
</feature>
<feature type="compositionally biased region" description="Gly residues" evidence="2">
    <location>
        <begin position="2146"/>
        <end position="2155"/>
    </location>
</feature>
<dbReference type="Pfam" id="PF01391">
    <property type="entry name" value="Collagen"/>
    <property type="match status" value="8"/>
</dbReference>
<dbReference type="GO" id="GO:0005615">
    <property type="term" value="C:extracellular space"/>
    <property type="evidence" value="ECO:0007669"/>
    <property type="project" value="TreeGrafter"/>
</dbReference>
<evidence type="ECO:0000256" key="2">
    <source>
        <dbReference type="SAM" id="MobiDB-lite"/>
    </source>
</evidence>
<feature type="compositionally biased region" description="Low complexity" evidence="2">
    <location>
        <begin position="1305"/>
        <end position="1318"/>
    </location>
</feature>
<dbReference type="InterPro" id="IPR036465">
    <property type="entry name" value="vWFA_dom_sf"/>
</dbReference>
<dbReference type="InterPro" id="IPR002035">
    <property type="entry name" value="VWF_A"/>
</dbReference>
<dbReference type="EMBL" id="VWPR01000055">
    <property type="protein sequence ID" value="NXE18957.1"/>
    <property type="molecule type" value="Genomic_DNA"/>
</dbReference>
<feature type="domain" description="Fibronectin type-III" evidence="4">
    <location>
        <begin position="737"/>
        <end position="830"/>
    </location>
</feature>
<feature type="compositionally biased region" description="Basic and acidic residues" evidence="2">
    <location>
        <begin position="1658"/>
        <end position="1668"/>
    </location>
</feature>
<reference evidence="5 6" key="1">
    <citation type="submission" date="2019-09" db="EMBL/GenBank/DDBJ databases">
        <title>Bird 10,000 Genomes (B10K) Project - Family phase.</title>
        <authorList>
            <person name="Zhang G."/>
        </authorList>
    </citation>
    <scope>NUCLEOTIDE SEQUENCE [LARGE SCALE GENOMIC DNA]</scope>
    <source>
        <strain evidence="5">B10K-CU-031-01</strain>
        <tissue evidence="5">Muscle</tissue>
    </source>
</reference>
<dbReference type="InterPro" id="IPR008160">
    <property type="entry name" value="Collagen"/>
</dbReference>
<dbReference type="Gene3D" id="3.40.50.410">
    <property type="entry name" value="von Willebrand factor, type A domain"/>
    <property type="match status" value="2"/>
</dbReference>
<feature type="compositionally biased region" description="Low complexity" evidence="2">
    <location>
        <begin position="1471"/>
        <end position="1494"/>
    </location>
</feature>
<feature type="compositionally biased region" description="Basic and acidic residues" evidence="2">
    <location>
        <begin position="1728"/>
        <end position="1742"/>
    </location>
</feature>
<evidence type="ECO:0000259" key="3">
    <source>
        <dbReference type="PROSITE" id="PS50234"/>
    </source>
</evidence>
<feature type="non-terminal residue" evidence="5">
    <location>
        <position position="2207"/>
    </location>
</feature>
<keyword evidence="6" id="KW-1185">Reference proteome</keyword>
<feature type="compositionally biased region" description="Low complexity" evidence="2">
    <location>
        <begin position="1851"/>
        <end position="1860"/>
    </location>
</feature>
<feature type="domain" description="VWFA" evidence="3">
    <location>
        <begin position="1029"/>
        <end position="1208"/>
    </location>
</feature>
<feature type="compositionally biased region" description="Basic and acidic residues" evidence="2">
    <location>
        <begin position="1634"/>
        <end position="1644"/>
    </location>
</feature>
<name>A0A7K8KPG4_9AVES</name>
<dbReference type="PANTHER" id="PTHR24023:SF914">
    <property type="entry name" value="OTOLIN-1"/>
    <property type="match status" value="1"/>
</dbReference>
<dbReference type="InterPro" id="IPR050149">
    <property type="entry name" value="Collagen_superfamily"/>
</dbReference>
<evidence type="ECO:0000259" key="4">
    <source>
        <dbReference type="PROSITE" id="PS50853"/>
    </source>
</evidence>
<sequence>PSSPSACRTAEVADILFLVGQSQDAGRESSRLLKDFIGSMARSFENVVMGKGGIRLAVALYGEKPRMSIELTDYVTIEEMLVAIQDLSLKGSSLKTGSALAFAAHIMSRLDTLREDAAKVVVLITDGKSGDSVEDEARVLQDEGVTVFAVGIKDADKNELNKIASEPAAEHVLYVEDFHLLHNMAPKLSRRLCFTASEPPRPIKQTVQAEKIIGPQDLHVSENSHSSLRLTWMPATGRVMGYHVHLHPLLPSGQPVLEEQRQIVMDGDKSTVLVTDLKPNTKYVFTVRAVYADALGESAAVKGKTSECLFCSHPHVFLVCLRSLLCLGGNALWVDISQFPTPFKEEAHKHSALGVCSSLFKQRFGRRQMVAFEDSAERIGGIGAARFCVSLSLKAKDFPTTSPRDVDLREWEVFTITLLDFAANRPGMMYEQVLQGDVSSHVLDNLQEDTEYSIKIYAVYPQGPSQPVAAVGRTLKLLPVKSILLQNETTDTLQARWSPVRGATGYRLTWTSAGRDSGAGCMDQWAGRWRDGRSKVPRVHQHLLCLDLLAITEVCPSDCGLFLPSYTLALQPRYVLAALSLISTVLGLRILPAHVQAKRMKCRSTHTTIYYMIQGLQPGTEYTVTVNPIFGDVEGPVVSRKATTVASSTVQMLKVSEISINSALVSWDSVAGATGYRVTWGPTPDRPRQLALNRSITAYQLHNLAHDTEYVISLYVLFGSVEGPGITTSARTSPLGYVSNFKVMSYTSTSLSLVWSATAAATKFKVTWSPVGVGKEKQVAKTQYLGSRVLVYRIDHLLPDTLYKVSVRAVFSKTEGPEVTLTHRTDSEPIQTIQDLRITDTGVNSLKLSWRRLPRVTHYKISWVPFDGGLETSQLVAAEKVSFTIPKLKESTTYTICMSAMIGEREGSPTLLTAKTLDLPKVTEFTLQEAAETSVLLTWMAVPGASTYLLTWRLSSGNFLSLPVNACFFFFTASDLSQELLSAASRSHRVTGLRAKEMYLFSIRPVFGDTKGPETTLLGQTVCGKFKADVGFLVDESSSIGQSNFNKVKDFLFRIISYFPKIGPEGTQARFCSSVAVAQYSEEPRAAFHFNQHRDRNSALKAIKGLHYAGGNTKTGRGIAYMLKELFQSSRGMRPDFPHVMVLVTDGRSQDDVLPPARLVHALGIRVIAVGVSGADPIELNSILMQQNLQNVFYVSTFDDFPQILRELIEDARPEADKQLPFDDIESKPHVSDPSLAEPHIRKEEEACDSSCLKSFRGSPTHRGYDPYGFTAKGEKGERGLPGKDGIPGLPGRPGRTGPPGPPGLVGLPGIQGDVGSPGYPGPVGPKGDRGEPGYVLGEVEVISGRNGQPGPPGQKGQPGVPGVAGPPGLPGPQGPPGISIKAVLCFMQGPRGRNGLKGDRGGIGEPGKPGLPGPVGLDGVPGLPGPRGEKGMAGTGIPGSVGPKGERGEQGVMGPPGAPGPKGFPGPPGQKGDQGNPGFPGAPAVGVLGPPGKKGVRGDIGPTGALGPQGDKGIQGDKGEKGSPGFGIPGQRGLKGDPGDRGNVGLSGKPGQKGDIGLKGEKGEPGLPGKPGETGLRGKDGEPGKKGTSGTKGEAGVPGEPGERGIRGPPGLPGRPGEQGIKGDPGQPGKDGITGEKGDKGESGEPGLPGAPGSIGDHGKDGLKGERGPPGPKGEPGPPGKGVEMKVHSPGAPGAWKSPSGSTGEMGAPGVRGDKGEKGQPGEMGEPGEKGIKGDRGENGQKGEPGIGFRGPVGQAGPPGFKGEPGAPGPPGAQGIQGIRGNAGTPGSQGDRGAPGLPGMPGQKGERGKRGRNGFAGPSGSPGYPGKEGIPGTPGPKGNKGEIGVGATGPRGPRGLPGPRSAFSFFLSSFPCFPPVVLTEGNQPPSPLGQQHSLFLMLLRSFEDALPLLVFIFTCCFMFLQGLKGFPGVKGERGDRGLLGPKGERGESVTIFGPQGYKGNKGDPGERGLPGFDGDKGEKGEDGPVGEKGVKGEAGSKGVMGLFGTRGPVGQKVGTVSTYIKASSGEPGEPGLPGSAGAAGLDGKNGNKGAKGDRGLQGQKGKPGEKGDPGTPGDVGQKGTKGLRGLPGRSGAPGAKGIKGEIGSPGKPGIPGSDGLYGPKGEQGASGNDGASGIPGEKGEKGAKGVPGLGGFKGQMGWPGKTGVAGPEGPQGPQGEPGPQGPRGKRGRPQLCLRGPPGTDGRKGEM</sequence>
<feature type="compositionally biased region" description="Pro residues" evidence="2">
    <location>
        <begin position="1457"/>
        <end position="1469"/>
    </location>
</feature>